<evidence type="ECO:0000313" key="1">
    <source>
        <dbReference type="EMBL" id="NMD86306.1"/>
    </source>
</evidence>
<dbReference type="EMBL" id="JABAEW010000009">
    <property type="protein sequence ID" value="NMD86306.1"/>
    <property type="molecule type" value="Genomic_DNA"/>
</dbReference>
<dbReference type="RefSeq" id="WP_168962099.1">
    <property type="nucleotide sequence ID" value="NZ_JABAEW010000009.1"/>
</dbReference>
<dbReference type="AlphaFoldDB" id="A0A848B075"/>
<organism evidence="1 2">
    <name type="scientific">Victivallis vadensis</name>
    <dbReference type="NCBI Taxonomy" id="172901"/>
    <lineage>
        <taxon>Bacteria</taxon>
        <taxon>Pseudomonadati</taxon>
        <taxon>Lentisphaerota</taxon>
        <taxon>Lentisphaeria</taxon>
        <taxon>Victivallales</taxon>
        <taxon>Victivallaceae</taxon>
        <taxon>Victivallis</taxon>
    </lineage>
</organism>
<sequence>MNPDLFIDEKPREEGGGGAWEGGWIWGSGMGGGGWGWGSDGNDSETPPRWVYRDLAVKEDITALRISAGGRLMQDDPRGLIHCGQLCVSIPPLIVYIRGQEEAQPENHDRCALVRLKYDSCGRYLYADAPVDAGWARKKDSTGETPAYIGCFPLCEPEERLQVQARWQGGHWKHAQIREMRFFLFGIDLGWMTIPLGNWKTVATITVDNTFHINVNGFPARIGGNREILEKYADH</sequence>
<dbReference type="Proteomes" id="UP000576225">
    <property type="component" value="Unassembled WGS sequence"/>
</dbReference>
<evidence type="ECO:0000313" key="2">
    <source>
        <dbReference type="Proteomes" id="UP000576225"/>
    </source>
</evidence>
<comment type="caution">
    <text evidence="1">The sequence shown here is derived from an EMBL/GenBank/DDBJ whole genome shotgun (WGS) entry which is preliminary data.</text>
</comment>
<proteinExistence type="predicted"/>
<gene>
    <name evidence="1" type="ORF">HF882_06875</name>
</gene>
<protein>
    <submittedName>
        <fullName evidence="1">Uncharacterized protein</fullName>
    </submittedName>
</protein>
<reference evidence="1 2" key="1">
    <citation type="submission" date="2020-04" db="EMBL/GenBank/DDBJ databases">
        <authorList>
            <person name="Hitch T.C.A."/>
            <person name="Wylensek D."/>
            <person name="Clavel T."/>
        </authorList>
    </citation>
    <scope>NUCLEOTIDE SEQUENCE [LARGE SCALE GENOMIC DNA]</scope>
    <source>
        <strain evidence="1 2">COR2-253-APC-1A</strain>
    </source>
</reference>
<name>A0A848B075_9BACT</name>
<accession>A0A848B075</accession>